<evidence type="ECO:0000313" key="1">
    <source>
        <dbReference type="EMBL" id="GAA4192505.1"/>
    </source>
</evidence>
<gene>
    <name evidence="1" type="ORF">GCM10022288_24850</name>
</gene>
<accession>A0ABP8AWV1</accession>
<evidence type="ECO:0000313" key="2">
    <source>
        <dbReference type="Proteomes" id="UP001500213"/>
    </source>
</evidence>
<name>A0ABP8AWV1_9MICO</name>
<protein>
    <recommendedName>
        <fullName evidence="3">DNA-binding protein</fullName>
    </recommendedName>
</protein>
<dbReference type="EMBL" id="BAABBX010000016">
    <property type="protein sequence ID" value="GAA4192505.1"/>
    <property type="molecule type" value="Genomic_DNA"/>
</dbReference>
<dbReference type="Proteomes" id="UP001500213">
    <property type="component" value="Unassembled WGS sequence"/>
</dbReference>
<keyword evidence="2" id="KW-1185">Reference proteome</keyword>
<comment type="caution">
    <text evidence="1">The sequence shown here is derived from an EMBL/GenBank/DDBJ whole genome shotgun (WGS) entry which is preliminary data.</text>
</comment>
<organism evidence="1 2">
    <name type="scientific">Gryllotalpicola kribbensis</name>
    <dbReference type="NCBI Taxonomy" id="993084"/>
    <lineage>
        <taxon>Bacteria</taxon>
        <taxon>Bacillati</taxon>
        <taxon>Actinomycetota</taxon>
        <taxon>Actinomycetes</taxon>
        <taxon>Micrococcales</taxon>
        <taxon>Microbacteriaceae</taxon>
        <taxon>Gryllotalpicola</taxon>
    </lineage>
</organism>
<sequence>MTLSRLAAWLELAVQTLYDLRSHERGPRGFRIGHELRFRRSAIEVWLGQLAAVDEAKHPGADR</sequence>
<evidence type="ECO:0008006" key="3">
    <source>
        <dbReference type="Google" id="ProtNLM"/>
    </source>
</evidence>
<proteinExistence type="predicted"/>
<reference evidence="2" key="1">
    <citation type="journal article" date="2019" name="Int. J. Syst. Evol. Microbiol.">
        <title>The Global Catalogue of Microorganisms (GCM) 10K type strain sequencing project: providing services to taxonomists for standard genome sequencing and annotation.</title>
        <authorList>
            <consortium name="The Broad Institute Genomics Platform"/>
            <consortium name="The Broad Institute Genome Sequencing Center for Infectious Disease"/>
            <person name="Wu L."/>
            <person name="Ma J."/>
        </authorList>
    </citation>
    <scope>NUCLEOTIDE SEQUENCE [LARGE SCALE GENOMIC DNA]</scope>
    <source>
        <strain evidence="2">JCM 17593</strain>
    </source>
</reference>